<evidence type="ECO:0000313" key="2">
    <source>
        <dbReference type="Proteomes" id="UP000694892"/>
    </source>
</evidence>
<name>A0A974CB49_XENLA</name>
<proteinExistence type="predicted"/>
<reference evidence="2" key="1">
    <citation type="journal article" date="2016" name="Nature">
        <title>Genome evolution in the allotetraploid frog Xenopus laevis.</title>
        <authorList>
            <person name="Session A.M."/>
            <person name="Uno Y."/>
            <person name="Kwon T."/>
            <person name="Chapman J.A."/>
            <person name="Toyoda A."/>
            <person name="Takahashi S."/>
            <person name="Fukui A."/>
            <person name="Hikosaka A."/>
            <person name="Suzuki A."/>
            <person name="Kondo M."/>
            <person name="van Heeringen S.J."/>
            <person name="Quigley I."/>
            <person name="Heinz S."/>
            <person name="Ogino H."/>
            <person name="Ochi H."/>
            <person name="Hellsten U."/>
            <person name="Lyons J.B."/>
            <person name="Simakov O."/>
            <person name="Putnam N."/>
            <person name="Stites J."/>
            <person name="Kuroki Y."/>
            <person name="Tanaka T."/>
            <person name="Michiue T."/>
            <person name="Watanabe M."/>
            <person name="Bogdanovic O."/>
            <person name="Lister R."/>
            <person name="Georgiou G."/>
            <person name="Paranjpe S.S."/>
            <person name="van Kruijsbergen I."/>
            <person name="Shu S."/>
            <person name="Carlson J."/>
            <person name="Kinoshita T."/>
            <person name="Ohta Y."/>
            <person name="Mawaribuchi S."/>
            <person name="Jenkins J."/>
            <person name="Grimwood J."/>
            <person name="Schmutz J."/>
            <person name="Mitros T."/>
            <person name="Mozaffari S.V."/>
            <person name="Suzuki Y."/>
            <person name="Haramoto Y."/>
            <person name="Yamamoto T.S."/>
            <person name="Takagi C."/>
            <person name="Heald R."/>
            <person name="Miller K."/>
            <person name="Haudenschild C."/>
            <person name="Kitzman J."/>
            <person name="Nakayama T."/>
            <person name="Izutsu Y."/>
            <person name="Robert J."/>
            <person name="Fortriede J."/>
            <person name="Burns K."/>
            <person name="Lotay V."/>
            <person name="Karimi K."/>
            <person name="Yasuoka Y."/>
            <person name="Dichmann D.S."/>
            <person name="Flajnik M.F."/>
            <person name="Houston D.W."/>
            <person name="Shendure J."/>
            <person name="DuPasquier L."/>
            <person name="Vize P.D."/>
            <person name="Zorn A.M."/>
            <person name="Ito M."/>
            <person name="Marcotte E.M."/>
            <person name="Wallingford J.B."/>
            <person name="Ito Y."/>
            <person name="Asashima M."/>
            <person name="Ueno N."/>
            <person name="Matsuda Y."/>
            <person name="Veenstra G.J."/>
            <person name="Fujiyama A."/>
            <person name="Harland R.M."/>
            <person name="Taira M."/>
            <person name="Rokhsar D.S."/>
        </authorList>
    </citation>
    <scope>NUCLEOTIDE SEQUENCE [LARGE SCALE GENOMIC DNA]</scope>
    <source>
        <strain evidence="2">J</strain>
    </source>
</reference>
<protein>
    <submittedName>
        <fullName evidence="1">Uncharacterized protein</fullName>
    </submittedName>
</protein>
<organism evidence="1 2">
    <name type="scientific">Xenopus laevis</name>
    <name type="common">African clawed frog</name>
    <dbReference type="NCBI Taxonomy" id="8355"/>
    <lineage>
        <taxon>Eukaryota</taxon>
        <taxon>Metazoa</taxon>
        <taxon>Chordata</taxon>
        <taxon>Craniata</taxon>
        <taxon>Vertebrata</taxon>
        <taxon>Euteleostomi</taxon>
        <taxon>Amphibia</taxon>
        <taxon>Batrachia</taxon>
        <taxon>Anura</taxon>
        <taxon>Pipoidea</taxon>
        <taxon>Pipidae</taxon>
        <taxon>Xenopodinae</taxon>
        <taxon>Xenopus</taxon>
        <taxon>Xenopus</taxon>
    </lineage>
</organism>
<dbReference type="EMBL" id="CM004479">
    <property type="protein sequence ID" value="OCT69939.1"/>
    <property type="molecule type" value="Genomic_DNA"/>
</dbReference>
<sequence>MWCEAGFFLGAKLIEIPIKSGHIFKFRSTADLSSIIKFSKAFKLGRKWSLALLDSDKHGKPINNILFFLLDGFSIGNRKTDRSS</sequence>
<accession>A0A974CB49</accession>
<dbReference type="AlphaFoldDB" id="A0A974CB49"/>
<evidence type="ECO:0000313" key="1">
    <source>
        <dbReference type="EMBL" id="OCT69939.1"/>
    </source>
</evidence>
<gene>
    <name evidence="1" type="ORF">XELAEV_18036866mg</name>
</gene>
<dbReference type="Proteomes" id="UP000694892">
    <property type="component" value="Chromosome 7S"/>
</dbReference>